<dbReference type="InterPro" id="IPR001775">
    <property type="entry name" value="GspD/PilQ"/>
</dbReference>
<comment type="caution">
    <text evidence="5">The sequence shown here is derived from an EMBL/GenBank/DDBJ whole genome shotgun (WGS) entry which is preliminary data.</text>
</comment>
<feature type="signal peptide" evidence="3">
    <location>
        <begin position="1"/>
        <end position="17"/>
    </location>
</feature>
<dbReference type="PROSITE" id="PS50914">
    <property type="entry name" value="BON"/>
    <property type="match status" value="1"/>
</dbReference>
<comment type="similarity">
    <text evidence="1">Belongs to the bacterial secretin family.</text>
</comment>
<dbReference type="GO" id="GO:0015627">
    <property type="term" value="C:type II protein secretion system complex"/>
    <property type="evidence" value="ECO:0007669"/>
    <property type="project" value="TreeGrafter"/>
</dbReference>
<name>A0A219B283_9SPHN</name>
<dbReference type="EMBL" id="NFZT01000001">
    <property type="protein sequence ID" value="OWV32425.1"/>
    <property type="molecule type" value="Genomic_DNA"/>
</dbReference>
<dbReference type="AlphaFoldDB" id="A0A219B283"/>
<dbReference type="Proteomes" id="UP000198462">
    <property type="component" value="Unassembled WGS sequence"/>
</dbReference>
<gene>
    <name evidence="5" type="ORF">B5C34_02460</name>
</gene>
<dbReference type="PANTHER" id="PTHR30332">
    <property type="entry name" value="PROBABLE GENERAL SECRETION PATHWAY PROTEIN D"/>
    <property type="match status" value="1"/>
</dbReference>
<keyword evidence="6" id="KW-1185">Reference proteome</keyword>
<dbReference type="Pfam" id="PF00263">
    <property type="entry name" value="Secretin"/>
    <property type="match status" value="1"/>
</dbReference>
<feature type="region of interest" description="Disordered" evidence="2">
    <location>
        <begin position="456"/>
        <end position="476"/>
    </location>
</feature>
<accession>A0A219B283</accession>
<evidence type="ECO:0000259" key="4">
    <source>
        <dbReference type="PROSITE" id="PS50914"/>
    </source>
</evidence>
<evidence type="ECO:0000256" key="3">
    <source>
        <dbReference type="SAM" id="SignalP"/>
    </source>
</evidence>
<dbReference type="InterPro" id="IPR032789">
    <property type="entry name" value="T2SS-T3SS_pil_N"/>
</dbReference>
<dbReference type="GO" id="GO:0009306">
    <property type="term" value="P:protein secretion"/>
    <property type="evidence" value="ECO:0007669"/>
    <property type="project" value="InterPro"/>
</dbReference>
<dbReference type="PRINTS" id="PR00811">
    <property type="entry name" value="BCTERIALGSPD"/>
</dbReference>
<evidence type="ECO:0000313" key="6">
    <source>
        <dbReference type="Proteomes" id="UP000198462"/>
    </source>
</evidence>
<dbReference type="InterPro" id="IPR007055">
    <property type="entry name" value="BON_dom"/>
</dbReference>
<organism evidence="5 6">
    <name type="scientific">Pacificimonas flava</name>
    <dbReference type="NCBI Taxonomy" id="1234595"/>
    <lineage>
        <taxon>Bacteria</taxon>
        <taxon>Pseudomonadati</taxon>
        <taxon>Pseudomonadota</taxon>
        <taxon>Alphaproteobacteria</taxon>
        <taxon>Sphingomonadales</taxon>
        <taxon>Sphingosinicellaceae</taxon>
        <taxon>Pacificimonas</taxon>
    </lineage>
</organism>
<dbReference type="InterPro" id="IPR004846">
    <property type="entry name" value="T2SS/T3SS_dom"/>
</dbReference>
<dbReference type="PANTHER" id="PTHR30332:SF17">
    <property type="entry name" value="TYPE IV PILIATION SYSTEM PROTEIN DR_0774-RELATED"/>
    <property type="match status" value="1"/>
</dbReference>
<dbReference type="OrthoDB" id="9775455at2"/>
<dbReference type="InterPro" id="IPR050810">
    <property type="entry name" value="Bact_Secretion_Sys_Channel"/>
</dbReference>
<protein>
    <recommendedName>
        <fullName evidence="4">BON domain-containing protein</fullName>
    </recommendedName>
</protein>
<proteinExistence type="inferred from homology"/>
<reference evidence="6" key="1">
    <citation type="submission" date="2017-05" db="EMBL/GenBank/DDBJ databases">
        <authorList>
            <person name="Lin X."/>
        </authorList>
    </citation>
    <scope>NUCLEOTIDE SEQUENCE [LARGE SCALE GENOMIC DNA]</scope>
    <source>
        <strain evidence="6">JLT2012</strain>
    </source>
</reference>
<evidence type="ECO:0000313" key="5">
    <source>
        <dbReference type="EMBL" id="OWV32425.1"/>
    </source>
</evidence>
<evidence type="ECO:0000256" key="1">
    <source>
        <dbReference type="RuleBase" id="RU004003"/>
    </source>
</evidence>
<feature type="chain" id="PRO_5013393003" description="BON domain-containing protein" evidence="3">
    <location>
        <begin position="18"/>
        <end position="476"/>
    </location>
</feature>
<feature type="domain" description="BON" evidence="4">
    <location>
        <begin position="106"/>
        <end position="175"/>
    </location>
</feature>
<keyword evidence="3" id="KW-0732">Signal</keyword>
<evidence type="ECO:0000256" key="2">
    <source>
        <dbReference type="SAM" id="MobiDB-lite"/>
    </source>
</evidence>
<dbReference type="Pfam" id="PF13629">
    <property type="entry name" value="T2SS-T3SS_pil_N"/>
    <property type="match status" value="1"/>
</dbReference>
<sequence length="476" mass="50240">MNLVTFFRDIALGTALAGLAAVAMPVPTAAQRTVVRAASPDTSLEVGVGKGTFVTLPRSITDLFVVTPGIADVEVRSARELFIYGIQGGETSFYATDAAGETVYEATVRVTRNIDQIREMMRLAMPGLDIEVQTVGGVTFLNGTVPSPEEVGEVERLVTAFTGSQNIINRVKAATPQQVSLRVRFVEINRNLTKNLGVNLQLLNEEDGFIFGLTRGREAVTGPAGDPFVNTPDTGGQFEIGGNSLYGIGDLFGLDFNVAVDALAQDGLATVLAEPNLTAISGTRATFTAGGEFPIAVSNGLGGVNVQFKEYGVMLDFVPTVMADNRIRLQVEPTVSELTDAGAVVLDGISIPALSTRTVTTTVELGSGQSFVLGGLIRNNTNSAVEKTPLLGDLPVLGALFRSQSFRRAETELMVIVTPYLVKPVNERIATPLDGLRAPSEAENYFLGDVGAPTEEVPVSAKDGGTTPARPGFSID</sequence>
<dbReference type="RefSeq" id="WP_088711221.1">
    <property type="nucleotide sequence ID" value="NZ_NFZT01000001.1"/>
</dbReference>